<dbReference type="GO" id="GO:0022857">
    <property type="term" value="F:transmembrane transporter activity"/>
    <property type="evidence" value="ECO:0007669"/>
    <property type="project" value="InterPro"/>
</dbReference>
<sequence length="397" mass="43350">MNHLREAQRLQNNGLLVIGIVLVASTLRAPLTAVGPIIEQIKLDLEINNGVAGMITTIPLLIFGIVSPFVSKMMARISMAHILCYALLLTMIALILRVSGGVIPFFVGTIMLGVSIACGNVTLPAYAKWQFPLQIGVITGIYSATMNLTAGLGGGVSYPLSAMTSLGYRFSLIFWIVFVVMALLLWLPQTKRMSQSHYEKETKATKVITSKMAWAVALTMAFQSMTFYSVVAWYPSILISKGVEAEWAGYFLMINQFAQLPMTFTFPLLAEKMKNQRLLILIIVVLMFTGFSLLFTTQVWALILAMILTGMGIGACFSVCMTFFSIRARTMKGSLALSGFGQSVGYLVASLGPLLLGVSHDLTKTWNVAIVMLMCMAFCILLVGLYASKSAYVEDDS</sequence>
<feature type="transmembrane region" description="Helical" evidence="6">
    <location>
        <begin position="278"/>
        <end position="295"/>
    </location>
</feature>
<feature type="transmembrane region" description="Helical" evidence="6">
    <location>
        <begin position="102"/>
        <end position="123"/>
    </location>
</feature>
<dbReference type="AlphaFoldDB" id="A0AAX1RYF7"/>
<dbReference type="InterPro" id="IPR011701">
    <property type="entry name" value="MFS"/>
</dbReference>
<evidence type="ECO:0000256" key="6">
    <source>
        <dbReference type="SAM" id="Phobius"/>
    </source>
</evidence>
<reference evidence="8 9" key="1">
    <citation type="journal article" date="2018" name="Vet. Microbiol.">
        <title>Characterisation of Staphylococcus felis isolated from cats using whole genome sequencing.</title>
        <authorList>
            <person name="Worthing K."/>
            <person name="Pang S."/>
            <person name="Trott D.J."/>
            <person name="Abraham S."/>
            <person name="Coombs G.W."/>
            <person name="Jordan D."/>
            <person name="McIntyre L."/>
            <person name="Davies M.R."/>
            <person name="Norris J."/>
        </authorList>
    </citation>
    <scope>NUCLEOTIDE SEQUENCE [LARGE SCALE GENOMIC DNA]</scope>
    <source>
        <strain evidence="8 9">F25</strain>
    </source>
</reference>
<evidence type="ECO:0000313" key="8">
    <source>
        <dbReference type="EMBL" id="REI25184.1"/>
    </source>
</evidence>
<feature type="transmembrane region" description="Helical" evidence="6">
    <location>
        <begin position="12"/>
        <end position="31"/>
    </location>
</feature>
<evidence type="ECO:0000256" key="4">
    <source>
        <dbReference type="ARBA" id="ARBA00022989"/>
    </source>
</evidence>
<comment type="caution">
    <text evidence="8">The sequence shown here is derived from an EMBL/GenBank/DDBJ whole genome shotgun (WGS) entry which is preliminary data.</text>
</comment>
<feature type="domain" description="Major facilitator superfamily (MFS) profile" evidence="7">
    <location>
        <begin position="212"/>
        <end position="397"/>
    </location>
</feature>
<dbReference type="PROSITE" id="PS50850">
    <property type="entry name" value="MFS"/>
    <property type="match status" value="1"/>
</dbReference>
<evidence type="ECO:0000256" key="5">
    <source>
        <dbReference type="ARBA" id="ARBA00023136"/>
    </source>
</evidence>
<evidence type="ECO:0000313" key="9">
    <source>
        <dbReference type="Proteomes" id="UP000256337"/>
    </source>
</evidence>
<organism evidence="8 9">
    <name type="scientific">Staphylococcus felis</name>
    <dbReference type="NCBI Taxonomy" id="46127"/>
    <lineage>
        <taxon>Bacteria</taxon>
        <taxon>Bacillati</taxon>
        <taxon>Bacillota</taxon>
        <taxon>Bacilli</taxon>
        <taxon>Bacillales</taxon>
        <taxon>Staphylococcaceae</taxon>
        <taxon>Staphylococcus</taxon>
    </lineage>
</organism>
<proteinExistence type="predicted"/>
<accession>A0AAX1RYF7</accession>
<feature type="transmembrane region" description="Helical" evidence="6">
    <location>
        <begin position="213"/>
        <end position="235"/>
    </location>
</feature>
<evidence type="ECO:0000259" key="7">
    <source>
        <dbReference type="PROSITE" id="PS50850"/>
    </source>
</evidence>
<feature type="transmembrane region" description="Helical" evidence="6">
    <location>
        <begin position="166"/>
        <end position="187"/>
    </location>
</feature>
<dbReference type="EMBL" id="QKYD01000016">
    <property type="protein sequence ID" value="REI25184.1"/>
    <property type="molecule type" value="Genomic_DNA"/>
</dbReference>
<dbReference type="RefSeq" id="WP_115865861.1">
    <property type="nucleotide sequence ID" value="NZ_CAJUZR010000022.1"/>
</dbReference>
<dbReference type="InterPro" id="IPR052524">
    <property type="entry name" value="MFS_Cyanate_Porter"/>
</dbReference>
<dbReference type="Gene3D" id="1.20.1250.20">
    <property type="entry name" value="MFS general substrate transporter like domains"/>
    <property type="match status" value="2"/>
</dbReference>
<dbReference type="Proteomes" id="UP000256337">
    <property type="component" value="Unassembled WGS sequence"/>
</dbReference>
<feature type="transmembrane region" description="Helical" evidence="6">
    <location>
        <begin position="51"/>
        <end position="70"/>
    </location>
</feature>
<dbReference type="InterPro" id="IPR020846">
    <property type="entry name" value="MFS_dom"/>
</dbReference>
<protein>
    <submittedName>
        <fullName evidence="8">MFS transporter</fullName>
    </submittedName>
</protein>
<keyword evidence="5 6" id="KW-0472">Membrane</keyword>
<dbReference type="Pfam" id="PF07690">
    <property type="entry name" value="MFS_1"/>
    <property type="match status" value="1"/>
</dbReference>
<dbReference type="PANTHER" id="PTHR23523:SF2">
    <property type="entry name" value="2-NITROIMIDAZOLE TRANSPORTER"/>
    <property type="match status" value="1"/>
</dbReference>
<feature type="transmembrane region" description="Helical" evidence="6">
    <location>
        <begin position="247"/>
        <end position="266"/>
    </location>
</feature>
<dbReference type="PANTHER" id="PTHR23523">
    <property type="match status" value="1"/>
</dbReference>
<evidence type="ECO:0000256" key="1">
    <source>
        <dbReference type="ARBA" id="ARBA00004651"/>
    </source>
</evidence>
<feature type="transmembrane region" description="Helical" evidence="6">
    <location>
        <begin position="77"/>
        <end position="96"/>
    </location>
</feature>
<dbReference type="SUPFAM" id="SSF103473">
    <property type="entry name" value="MFS general substrate transporter"/>
    <property type="match status" value="1"/>
</dbReference>
<feature type="transmembrane region" description="Helical" evidence="6">
    <location>
        <begin position="301"/>
        <end position="324"/>
    </location>
</feature>
<dbReference type="InterPro" id="IPR036259">
    <property type="entry name" value="MFS_trans_sf"/>
</dbReference>
<dbReference type="GO" id="GO:0005886">
    <property type="term" value="C:plasma membrane"/>
    <property type="evidence" value="ECO:0007669"/>
    <property type="project" value="UniProtKB-SubCell"/>
</dbReference>
<keyword evidence="2" id="KW-0813">Transport</keyword>
<evidence type="ECO:0000256" key="3">
    <source>
        <dbReference type="ARBA" id="ARBA00022692"/>
    </source>
</evidence>
<keyword evidence="3 6" id="KW-0812">Transmembrane</keyword>
<feature type="transmembrane region" description="Helical" evidence="6">
    <location>
        <begin position="135"/>
        <end position="160"/>
    </location>
</feature>
<comment type="subcellular location">
    <subcellularLocation>
        <location evidence="1">Cell membrane</location>
        <topology evidence="1">Multi-pass membrane protein</topology>
    </subcellularLocation>
</comment>
<name>A0AAX1RYF7_9STAP</name>
<keyword evidence="4 6" id="KW-1133">Transmembrane helix</keyword>
<evidence type="ECO:0000256" key="2">
    <source>
        <dbReference type="ARBA" id="ARBA00022448"/>
    </source>
</evidence>
<feature type="transmembrane region" description="Helical" evidence="6">
    <location>
        <begin position="336"/>
        <end position="356"/>
    </location>
</feature>
<dbReference type="CDD" id="cd17339">
    <property type="entry name" value="MFS_NIMT_CynX_like"/>
    <property type="match status" value="1"/>
</dbReference>
<feature type="transmembrane region" description="Helical" evidence="6">
    <location>
        <begin position="368"/>
        <end position="387"/>
    </location>
</feature>
<gene>
    <name evidence="8" type="ORF">DOS76_00760</name>
</gene>